<accession>A0AA86JGZ6</accession>
<gene>
    <name evidence="2" type="ORF">CNEO_41927</name>
</gene>
<organism evidence="2 3">
    <name type="scientific">Clostridium neonatale</name>
    <dbReference type="NCBI Taxonomy" id="137838"/>
    <lineage>
        <taxon>Bacteria</taxon>
        <taxon>Bacillati</taxon>
        <taxon>Bacillota</taxon>
        <taxon>Clostridia</taxon>
        <taxon>Eubacteriales</taxon>
        <taxon>Clostridiaceae</taxon>
        <taxon>Clostridium</taxon>
    </lineage>
</organism>
<proteinExistence type="predicted"/>
<dbReference type="EMBL" id="CAKJVE010000004">
    <property type="protein sequence ID" value="CAG9705529.1"/>
    <property type="molecule type" value="Genomic_DNA"/>
</dbReference>
<dbReference type="Pfam" id="PF05133">
    <property type="entry name" value="SPP1_portal"/>
    <property type="match status" value="1"/>
</dbReference>
<feature type="compositionally biased region" description="Basic and acidic residues" evidence="1">
    <location>
        <begin position="493"/>
        <end position="502"/>
    </location>
</feature>
<evidence type="ECO:0000256" key="1">
    <source>
        <dbReference type="SAM" id="MobiDB-lite"/>
    </source>
</evidence>
<dbReference type="InterPro" id="IPR021145">
    <property type="entry name" value="Portal_protein_SPP1_Gp6-like"/>
</dbReference>
<dbReference type="RefSeq" id="WP_247607676.1">
    <property type="nucleotide sequence ID" value="NZ_CAKJVE010000004.1"/>
</dbReference>
<dbReference type="Proteomes" id="UP000789738">
    <property type="component" value="Unassembled WGS sequence"/>
</dbReference>
<protein>
    <submittedName>
        <fullName evidence="2">Phage portal protein</fullName>
    </submittedName>
</protein>
<sequence>MGFLKLLTFGPTMTDVNRLVTEGAKNRISDKEYLEKEIVKFLRSPKRKHMIDGERYYDGNHDILKRKRTAIGDDGKLKEVDNLPNNRIVDNQYGKMVDQKANYLLSKPPTFECENKSYEEIIKNIFNNRFLRLLKNVGEDSLNDGIGWLHPYYNQQGELCFKRFKPYEILPFWEDEDHTTLECAVRIYEVLVYEGAKEKIVQKVEVYNLKGIQRFVLENGALIPDVELGVQSDYITTTDKEGNTIGLNWTRVTLIPFKFNSKEIPLIKRVKTLQDGINTILSDFQNNIQEDCRNTILVLKNYDGVNLGEFRRNLATYGAVKVKSIDGCEGGLETLQIEVNAENYKAIYDIFKKALIENARGFDAKDDRMSNNPNQMNIQSMYSDIDLDANGMETEYQASFEDLLWFINQHLANTGQGDFENEVVTITFNRDILINESESISNCQASVGILSDESIVEQHPWVKDVQKELDRKKKEQETDPYADTFNKSSIQNKDGDIDGKEE</sequence>
<evidence type="ECO:0000313" key="2">
    <source>
        <dbReference type="EMBL" id="CAG9705529.1"/>
    </source>
</evidence>
<reference evidence="2" key="1">
    <citation type="submission" date="2021-10" db="EMBL/GenBank/DDBJ databases">
        <authorList>
            <person name="Mesa V."/>
        </authorList>
    </citation>
    <scope>NUCLEOTIDE SEQUENCE</scope>
    <source>
        <strain evidence="2">CC3_PB</strain>
    </source>
</reference>
<evidence type="ECO:0000313" key="3">
    <source>
        <dbReference type="Proteomes" id="UP000789738"/>
    </source>
</evidence>
<comment type="caution">
    <text evidence="2">The sequence shown here is derived from an EMBL/GenBank/DDBJ whole genome shotgun (WGS) entry which is preliminary data.</text>
</comment>
<feature type="region of interest" description="Disordered" evidence="1">
    <location>
        <begin position="467"/>
        <end position="502"/>
    </location>
</feature>
<dbReference type="AlphaFoldDB" id="A0AA86JGZ6"/>
<feature type="compositionally biased region" description="Basic and acidic residues" evidence="1">
    <location>
        <begin position="467"/>
        <end position="477"/>
    </location>
</feature>
<name>A0AA86JGZ6_9CLOT</name>